<evidence type="ECO:0000313" key="1">
    <source>
        <dbReference type="EMBL" id="MXO62928.1"/>
    </source>
</evidence>
<name>A0A844YIQ5_9SPHN</name>
<protein>
    <submittedName>
        <fullName evidence="1">Uncharacterized protein</fullName>
    </submittedName>
</protein>
<dbReference type="RefSeq" id="WP_160673687.1">
    <property type="nucleotide sequence ID" value="NZ_WTYN01000001.1"/>
</dbReference>
<accession>A0A844YIQ5</accession>
<dbReference type="EMBL" id="WTYN01000001">
    <property type="protein sequence ID" value="MXO62928.1"/>
    <property type="molecule type" value="Genomic_DNA"/>
</dbReference>
<dbReference type="Proteomes" id="UP000445582">
    <property type="component" value="Unassembled WGS sequence"/>
</dbReference>
<comment type="caution">
    <text evidence="1">The sequence shown here is derived from an EMBL/GenBank/DDBJ whole genome shotgun (WGS) entry which is preliminary data.</text>
</comment>
<proteinExistence type="predicted"/>
<organism evidence="1 2">
    <name type="scientific">Qipengyuania oceanensis</name>
    <dbReference type="NCBI Taxonomy" id="1463597"/>
    <lineage>
        <taxon>Bacteria</taxon>
        <taxon>Pseudomonadati</taxon>
        <taxon>Pseudomonadota</taxon>
        <taxon>Alphaproteobacteria</taxon>
        <taxon>Sphingomonadales</taxon>
        <taxon>Erythrobacteraceae</taxon>
        <taxon>Qipengyuania</taxon>
    </lineage>
</organism>
<evidence type="ECO:0000313" key="2">
    <source>
        <dbReference type="Proteomes" id="UP000445582"/>
    </source>
</evidence>
<keyword evidence="2" id="KW-1185">Reference proteome</keyword>
<gene>
    <name evidence="1" type="ORF">GRI48_07890</name>
</gene>
<dbReference type="AlphaFoldDB" id="A0A844YIQ5"/>
<reference evidence="1 2" key="1">
    <citation type="submission" date="2019-12" db="EMBL/GenBank/DDBJ databases">
        <title>Genomic-based taxomic classification of the family Erythrobacteraceae.</title>
        <authorList>
            <person name="Xu L."/>
        </authorList>
    </citation>
    <scope>NUCLEOTIDE SEQUENCE [LARGE SCALE GENOMIC DNA]</scope>
    <source>
        <strain evidence="1 2">MCCC 1A09965</strain>
    </source>
</reference>
<sequence>MTNLTKAILWAIAILAVAAICRFNDVGQSETFALILGLTAAAWATLSNRRCCTNTSN</sequence>